<sequence length="125" mass="13649">MFLLKKILVATLLSCILFGEAPVQALPFHAKAKIVGFTRVVRAGQLCSVTVQTEPGAFCQITVQKPNGRASRHPNLVEKRADAAGTVNWSWQMVEDAQAGERIITVKCIGADNDETTVQKKMKVI</sequence>
<name>A0A075FMQ5_9ARCH</name>
<evidence type="ECO:0000313" key="1">
    <source>
        <dbReference type="EMBL" id="AIE90992.1"/>
    </source>
</evidence>
<protein>
    <submittedName>
        <fullName evidence="1">Uncharacterized protein</fullName>
    </submittedName>
</protein>
<organism evidence="1">
    <name type="scientific">uncultured marine thaumarchaeote AD1000_100_C06</name>
    <dbReference type="NCBI Taxonomy" id="1455887"/>
    <lineage>
        <taxon>Archaea</taxon>
        <taxon>Nitrososphaerota</taxon>
        <taxon>environmental samples</taxon>
    </lineage>
</organism>
<proteinExistence type="predicted"/>
<accession>A0A075FMQ5</accession>
<dbReference type="EMBL" id="KF900324">
    <property type="protein sequence ID" value="AIE90992.1"/>
    <property type="molecule type" value="Genomic_DNA"/>
</dbReference>
<reference evidence="1" key="1">
    <citation type="journal article" date="2014" name="Genome Biol. Evol.">
        <title>Pangenome evidence for extensive interdomain horizontal transfer affecting lineage core and shell genes in uncultured planktonic thaumarchaeota and euryarchaeota.</title>
        <authorList>
            <person name="Deschamps P."/>
            <person name="Zivanovic Y."/>
            <person name="Moreira D."/>
            <person name="Rodriguez-Valera F."/>
            <person name="Lopez-Garcia P."/>
        </authorList>
    </citation>
    <scope>NUCLEOTIDE SEQUENCE</scope>
</reference>
<dbReference type="AlphaFoldDB" id="A0A075FMQ5"/>